<evidence type="ECO:0000313" key="3">
    <source>
        <dbReference type="EMBL" id="SDS25277.1"/>
    </source>
</evidence>
<feature type="domain" description="Glycosyl transferase family 1" evidence="1">
    <location>
        <begin position="200"/>
        <end position="353"/>
    </location>
</feature>
<keyword evidence="4" id="KW-1185">Reference proteome</keyword>
<keyword evidence="3" id="KW-0808">Transferase</keyword>
<protein>
    <submittedName>
        <fullName evidence="3">Glycosyltransferase involved in cell wall bisynthesis</fullName>
    </submittedName>
</protein>
<evidence type="ECO:0000313" key="4">
    <source>
        <dbReference type="Proteomes" id="UP000198858"/>
    </source>
</evidence>
<evidence type="ECO:0000259" key="2">
    <source>
        <dbReference type="Pfam" id="PF13439"/>
    </source>
</evidence>
<reference evidence="3 4" key="1">
    <citation type="submission" date="2016-10" db="EMBL/GenBank/DDBJ databases">
        <authorList>
            <person name="Varghese N."/>
            <person name="Submissions S."/>
        </authorList>
    </citation>
    <scope>NUCLEOTIDE SEQUENCE [LARGE SCALE GENOMIC DNA]</scope>
    <source>
        <strain evidence="3 4">Mar_2010_102</strain>
    </source>
</reference>
<dbReference type="SUPFAM" id="SSF53756">
    <property type="entry name" value="UDP-Glycosyltransferase/glycogen phosphorylase"/>
    <property type="match status" value="1"/>
</dbReference>
<dbReference type="Pfam" id="PF00534">
    <property type="entry name" value="Glycos_transf_1"/>
    <property type="match status" value="1"/>
</dbReference>
<evidence type="ECO:0000259" key="1">
    <source>
        <dbReference type="Pfam" id="PF00534"/>
    </source>
</evidence>
<dbReference type="RefSeq" id="WP_026934163.1">
    <property type="nucleotide sequence ID" value="NZ_LT629745.1"/>
</dbReference>
<dbReference type="STRING" id="1250231.SAMN04488552_2585"/>
<dbReference type="Pfam" id="PF13439">
    <property type="entry name" value="Glyco_transf_4"/>
    <property type="match status" value="1"/>
</dbReference>
<dbReference type="AlphaFoldDB" id="A0A1H1QPK8"/>
<dbReference type="InterPro" id="IPR028098">
    <property type="entry name" value="Glyco_trans_4-like_N"/>
</dbReference>
<dbReference type="Gene3D" id="3.40.50.2000">
    <property type="entry name" value="Glycogen Phosphorylase B"/>
    <property type="match status" value="2"/>
</dbReference>
<accession>A0A1H1QPK8</accession>
<proteinExistence type="predicted"/>
<feature type="domain" description="Glycosyltransferase subfamily 4-like N-terminal" evidence="2">
    <location>
        <begin position="15"/>
        <end position="177"/>
    </location>
</feature>
<dbReference type="CDD" id="cd03801">
    <property type="entry name" value="GT4_PimA-like"/>
    <property type="match status" value="1"/>
</dbReference>
<dbReference type="Proteomes" id="UP000198858">
    <property type="component" value="Chromosome I"/>
</dbReference>
<gene>
    <name evidence="3" type="ORF">SAMN04488552_2585</name>
</gene>
<name>A0A1H1QPK8_9FLAO</name>
<organism evidence="3 4">
    <name type="scientific">Christiangramia echinicola</name>
    <dbReference type="NCBI Taxonomy" id="279359"/>
    <lineage>
        <taxon>Bacteria</taxon>
        <taxon>Pseudomonadati</taxon>
        <taxon>Bacteroidota</taxon>
        <taxon>Flavobacteriia</taxon>
        <taxon>Flavobacteriales</taxon>
        <taxon>Flavobacteriaceae</taxon>
        <taxon>Christiangramia</taxon>
    </lineage>
</organism>
<dbReference type="InterPro" id="IPR001296">
    <property type="entry name" value="Glyco_trans_1"/>
</dbReference>
<dbReference type="EMBL" id="LT629745">
    <property type="protein sequence ID" value="SDS25277.1"/>
    <property type="molecule type" value="Genomic_DNA"/>
</dbReference>
<dbReference type="PANTHER" id="PTHR12526">
    <property type="entry name" value="GLYCOSYLTRANSFERASE"/>
    <property type="match status" value="1"/>
</dbReference>
<dbReference type="GO" id="GO:0016757">
    <property type="term" value="F:glycosyltransferase activity"/>
    <property type="evidence" value="ECO:0007669"/>
    <property type="project" value="InterPro"/>
</dbReference>
<sequence>MIKKYLAVQDSLGTGGAERSNAELWDYLKKCNVQIKIIVLRHRIEGVEKEILEKGFDVHFLQSGILMQQAKTIAKIIENFEPDIVHSVLFKASLRVRMAKLFTRFYHIESLVTMPYAKIRLNDPSANKFYIQIFRGIDLISKYFGVDHFHANGETVANHYFKKLRIKKSKISVIPRGRKVNYCLDNPGVIGGLRNEFNSKNHIQIIHVARHEYPKGQDILLDAFGRLVNIKEKFKVLLVGRDGKLTKKIKHKIEEFGLGNSIHIVGHRGDIYELLASSDIFVFPSRFEGLPGALIEAEAAGLPIICSDIPNNLEVIEENRNALVFKNEDPVSLAENLNKLIMDKEKRLEMGKESLRIYKERFQIETVNKRMLNLFIDLTSKY</sequence>